<dbReference type="Proteomes" id="UP000613011">
    <property type="component" value="Unassembled WGS sequence"/>
</dbReference>
<keyword evidence="2" id="KW-0732">Signal</keyword>
<dbReference type="CDD" id="cd07012">
    <property type="entry name" value="PBP2_Bug_TTT"/>
    <property type="match status" value="1"/>
</dbReference>
<organism evidence="3 4">
    <name type="scientific">Ramlibacter aurantiacus</name>
    <dbReference type="NCBI Taxonomy" id="2801330"/>
    <lineage>
        <taxon>Bacteria</taxon>
        <taxon>Pseudomonadati</taxon>
        <taxon>Pseudomonadota</taxon>
        <taxon>Betaproteobacteria</taxon>
        <taxon>Burkholderiales</taxon>
        <taxon>Comamonadaceae</taxon>
        <taxon>Ramlibacter</taxon>
    </lineage>
</organism>
<dbReference type="SUPFAM" id="SSF53850">
    <property type="entry name" value="Periplasmic binding protein-like II"/>
    <property type="match status" value="1"/>
</dbReference>
<dbReference type="Gene3D" id="3.40.190.10">
    <property type="entry name" value="Periplasmic binding protein-like II"/>
    <property type="match status" value="1"/>
</dbReference>
<dbReference type="EMBL" id="JAEQNA010000002">
    <property type="protein sequence ID" value="MBL0420294.1"/>
    <property type="molecule type" value="Genomic_DNA"/>
</dbReference>
<dbReference type="InterPro" id="IPR042100">
    <property type="entry name" value="Bug_dom1"/>
</dbReference>
<dbReference type="RefSeq" id="WP_201683381.1">
    <property type="nucleotide sequence ID" value="NZ_JAEQNA010000002.1"/>
</dbReference>
<keyword evidence="4" id="KW-1185">Reference proteome</keyword>
<feature type="signal peptide" evidence="2">
    <location>
        <begin position="1"/>
        <end position="22"/>
    </location>
</feature>
<sequence length="321" mass="33968">MKPLSGLCAGLLVIAGLLPAHATEFPTKPIRFVVPFTPGTGMDRIARLVAEDLKNQWGQPVTVENRTGAAGHVGAQLAAKAPADGHTVLVTASNISITATLVKSAGFDAMSELKPLLIAAYGDSSLVVGGKSKFNNLADVMAAARSNPGGMRFATPGSGSPMHLAMAEFEDAAQLKFLHIPYKGTAPAVTDLIAGHVDVMFVASHTVKPFVDSGQLKLIAVGAAKRNPLISATPTFAEAGVPNVSTEAWYGFMIPRDVPEPVRKKLFDGISSALDKPSIKSDLQATGLQVRPSTSEEMQKYVQAEFRRYAALIDRHKITNE</sequence>
<evidence type="ECO:0000313" key="3">
    <source>
        <dbReference type="EMBL" id="MBL0420294.1"/>
    </source>
</evidence>
<evidence type="ECO:0000256" key="2">
    <source>
        <dbReference type="SAM" id="SignalP"/>
    </source>
</evidence>
<dbReference type="Gene3D" id="3.40.190.150">
    <property type="entry name" value="Bordetella uptake gene, domain 1"/>
    <property type="match status" value="1"/>
</dbReference>
<proteinExistence type="inferred from homology"/>
<comment type="similarity">
    <text evidence="1">Belongs to the UPF0065 (bug) family.</text>
</comment>
<feature type="chain" id="PRO_5037243544" evidence="2">
    <location>
        <begin position="23"/>
        <end position="321"/>
    </location>
</feature>
<dbReference type="Pfam" id="PF03401">
    <property type="entry name" value="TctC"/>
    <property type="match status" value="1"/>
</dbReference>
<protein>
    <submittedName>
        <fullName evidence="3">Tripartite tricarboxylate transporter substrate binding protein</fullName>
    </submittedName>
</protein>
<dbReference type="PIRSF" id="PIRSF017082">
    <property type="entry name" value="YflP"/>
    <property type="match status" value="1"/>
</dbReference>
<gene>
    <name evidence="3" type="ORF">JI739_08055</name>
</gene>
<dbReference type="PANTHER" id="PTHR42928">
    <property type="entry name" value="TRICARBOXYLATE-BINDING PROTEIN"/>
    <property type="match status" value="1"/>
</dbReference>
<name>A0A936ZEY0_9BURK</name>
<evidence type="ECO:0000313" key="4">
    <source>
        <dbReference type="Proteomes" id="UP000613011"/>
    </source>
</evidence>
<accession>A0A936ZEY0</accession>
<dbReference type="PANTHER" id="PTHR42928:SF5">
    <property type="entry name" value="BLR1237 PROTEIN"/>
    <property type="match status" value="1"/>
</dbReference>
<dbReference type="AlphaFoldDB" id="A0A936ZEY0"/>
<evidence type="ECO:0000256" key="1">
    <source>
        <dbReference type="ARBA" id="ARBA00006987"/>
    </source>
</evidence>
<comment type="caution">
    <text evidence="3">The sequence shown here is derived from an EMBL/GenBank/DDBJ whole genome shotgun (WGS) entry which is preliminary data.</text>
</comment>
<reference evidence="3" key="1">
    <citation type="submission" date="2021-01" db="EMBL/GenBank/DDBJ databases">
        <title>Ramlibacter sp. strain AW1 16S ribosomal RNA gene Genome sequencing and assembly.</title>
        <authorList>
            <person name="Kang M."/>
        </authorList>
    </citation>
    <scope>NUCLEOTIDE SEQUENCE</scope>
    <source>
        <strain evidence="3">AW1</strain>
    </source>
</reference>
<dbReference type="InterPro" id="IPR005064">
    <property type="entry name" value="BUG"/>
</dbReference>